<keyword evidence="2" id="KW-1185">Reference proteome</keyword>
<dbReference type="EMBL" id="JAXOVC010000015">
    <property type="protein sequence ID" value="KAK4494044.1"/>
    <property type="molecule type" value="Genomic_DNA"/>
</dbReference>
<reference evidence="1 2" key="1">
    <citation type="journal article" date="2023" name="G3 (Bethesda)">
        <title>A chromosome-level genome assembly of Zasmidium syzygii isolated from banana leaves.</title>
        <authorList>
            <person name="van Westerhoven A.C."/>
            <person name="Mehrabi R."/>
            <person name="Talebi R."/>
            <person name="Steentjes M.B.F."/>
            <person name="Corcolon B."/>
            <person name="Chong P.A."/>
            <person name="Kema G.H.J."/>
            <person name="Seidl M.F."/>
        </authorList>
    </citation>
    <scope>NUCLEOTIDE SEQUENCE [LARGE SCALE GENOMIC DNA]</scope>
    <source>
        <strain evidence="1 2">P124</strain>
    </source>
</reference>
<sequence length="206" mass="23690">MADDSEETPPSTAAQRVLNLPELLESVIMSLPIEDMFAFQRINSTFRDTIKDCKAIRQAMHLELPEGDDAPETITDLFSKARHDDHTFASRALELAIEPLQLGYRGTEEGFIRINCDTTYDWYHAIQAKRLRQWHSRLDPIVKSSGSWRRIRIGWKDLPISVTSRYRPFVEVKMGSPTTLGGLVDAFSKGWTLARRQAEARRTWRL</sequence>
<evidence type="ECO:0008006" key="3">
    <source>
        <dbReference type="Google" id="ProtNLM"/>
    </source>
</evidence>
<accession>A0ABR0DY09</accession>
<proteinExistence type="predicted"/>
<organism evidence="1 2">
    <name type="scientific">Zasmidium cellare</name>
    <name type="common">Wine cellar mold</name>
    <name type="synonym">Racodium cellare</name>
    <dbReference type="NCBI Taxonomy" id="395010"/>
    <lineage>
        <taxon>Eukaryota</taxon>
        <taxon>Fungi</taxon>
        <taxon>Dikarya</taxon>
        <taxon>Ascomycota</taxon>
        <taxon>Pezizomycotina</taxon>
        <taxon>Dothideomycetes</taxon>
        <taxon>Dothideomycetidae</taxon>
        <taxon>Mycosphaerellales</taxon>
        <taxon>Mycosphaerellaceae</taxon>
        <taxon>Zasmidium</taxon>
    </lineage>
</organism>
<protein>
    <recommendedName>
        <fullName evidence="3">F-box domain-containing protein</fullName>
    </recommendedName>
</protein>
<gene>
    <name evidence="1" type="ORF">PRZ48_015231</name>
</gene>
<name>A0ABR0DY09_ZASCE</name>
<comment type="caution">
    <text evidence="1">The sequence shown here is derived from an EMBL/GenBank/DDBJ whole genome shotgun (WGS) entry which is preliminary data.</text>
</comment>
<dbReference type="Proteomes" id="UP001305779">
    <property type="component" value="Unassembled WGS sequence"/>
</dbReference>
<evidence type="ECO:0000313" key="2">
    <source>
        <dbReference type="Proteomes" id="UP001305779"/>
    </source>
</evidence>
<evidence type="ECO:0000313" key="1">
    <source>
        <dbReference type="EMBL" id="KAK4494044.1"/>
    </source>
</evidence>